<feature type="domain" description="Mechanosensitive ion channel MscS" evidence="8">
    <location>
        <begin position="103"/>
        <end position="168"/>
    </location>
</feature>
<accession>A0ABX8ABD3</accession>
<keyword evidence="6 7" id="KW-0472">Membrane</keyword>
<comment type="similarity">
    <text evidence="2 7">Belongs to the MscS (TC 1.A.23) family.</text>
</comment>
<keyword evidence="7" id="KW-0997">Cell inner membrane</keyword>
<dbReference type="Proteomes" id="UP000682843">
    <property type="component" value="Chromosome"/>
</dbReference>
<comment type="caution">
    <text evidence="7">Lacks conserved residue(s) required for the propagation of feature annotation.</text>
</comment>
<dbReference type="PANTHER" id="PTHR30221">
    <property type="entry name" value="SMALL-CONDUCTANCE MECHANOSENSITIVE CHANNEL"/>
    <property type="match status" value="1"/>
</dbReference>
<evidence type="ECO:0000256" key="5">
    <source>
        <dbReference type="ARBA" id="ARBA00022989"/>
    </source>
</evidence>
<keyword evidence="3" id="KW-1003">Cell membrane</keyword>
<organism evidence="10 11">
    <name type="scientific">Tardiphaga alba</name>
    <dbReference type="NCBI Taxonomy" id="340268"/>
    <lineage>
        <taxon>Bacteria</taxon>
        <taxon>Pseudomonadati</taxon>
        <taxon>Pseudomonadota</taxon>
        <taxon>Alphaproteobacteria</taxon>
        <taxon>Hyphomicrobiales</taxon>
        <taxon>Nitrobacteraceae</taxon>
        <taxon>Tardiphaga</taxon>
    </lineage>
</organism>
<dbReference type="InterPro" id="IPR023408">
    <property type="entry name" value="MscS_beta-dom_sf"/>
</dbReference>
<evidence type="ECO:0000259" key="9">
    <source>
        <dbReference type="Pfam" id="PF21088"/>
    </source>
</evidence>
<dbReference type="PANTHER" id="PTHR30221:SF8">
    <property type="entry name" value="SMALL-CONDUCTANCE MECHANOSENSITIVE CHANNEL"/>
    <property type="match status" value="1"/>
</dbReference>
<comment type="subunit">
    <text evidence="7">Homoheptamer.</text>
</comment>
<evidence type="ECO:0000256" key="1">
    <source>
        <dbReference type="ARBA" id="ARBA00004651"/>
    </source>
</evidence>
<keyword evidence="11" id="KW-1185">Reference proteome</keyword>
<dbReference type="SUPFAM" id="SSF50182">
    <property type="entry name" value="Sm-like ribonucleoproteins"/>
    <property type="match status" value="1"/>
</dbReference>
<evidence type="ECO:0000256" key="6">
    <source>
        <dbReference type="ARBA" id="ARBA00023136"/>
    </source>
</evidence>
<feature type="transmembrane region" description="Helical" evidence="7">
    <location>
        <begin position="85"/>
        <end position="116"/>
    </location>
</feature>
<sequence length="271" mass="27907">MTINFETLWASLLLYGLNAIYAGALLAVGLYLSGAADRIVTGALSHARSIDPLVSNFLASLARYAVLAVMGIAVLQLFGIQTASLVAVLGAASLAIGLALQGTLTNLAAGVMLLLFRPFKIGDTVEVGGKAGTVTSLSLFMTELKTSENVQILLPNGSVWGSAIINKSTYPGANASKVEVSFPIRAGAEAQNMGRDLVADLAQDARVQREPAPHAKVSKVVNLADAEGGVVELTIAATTEPGDADAVKAKLLEAINNYIAGRPAALPKAAI</sequence>
<dbReference type="InterPro" id="IPR011014">
    <property type="entry name" value="MscS_channel_TM-2"/>
</dbReference>
<name>A0ABX8ABD3_9BRAD</name>
<keyword evidence="5 7" id="KW-1133">Transmembrane helix</keyword>
<gene>
    <name evidence="10" type="ORF">RPMA_21230</name>
</gene>
<keyword evidence="7" id="KW-0407">Ion channel</keyword>
<dbReference type="InterPro" id="IPR049142">
    <property type="entry name" value="MS_channel_1st"/>
</dbReference>
<reference evidence="10 11" key="1">
    <citation type="submission" date="2019-02" db="EMBL/GenBank/DDBJ databases">
        <title>Emended description of the genus Rhodopseudomonas and description of Rhodopseudomonas albus sp. nov., a non-phototrophic, heavy-metal-tolerant bacterium isolated from garden soil.</title>
        <authorList>
            <person name="Bao Z."/>
            <person name="Cao W.W."/>
            <person name="Sato Y."/>
            <person name="Nishizawa T."/>
            <person name="Zhao J."/>
            <person name="Guo Y."/>
            <person name="Ohta H."/>
        </authorList>
    </citation>
    <scope>NUCLEOTIDE SEQUENCE [LARGE SCALE GENOMIC DNA]</scope>
    <source>
        <strain evidence="10 11">SK50-23</strain>
    </source>
</reference>
<evidence type="ECO:0000313" key="11">
    <source>
        <dbReference type="Proteomes" id="UP000682843"/>
    </source>
</evidence>
<keyword evidence="7" id="KW-0813">Transport</keyword>
<comment type="subcellular location">
    <subcellularLocation>
        <location evidence="7">Cell inner membrane</location>
        <topology evidence="7">Multi-pass membrane protein</topology>
    </subcellularLocation>
    <subcellularLocation>
        <location evidence="1">Cell membrane</location>
        <topology evidence="1">Multi-pass membrane protein</topology>
    </subcellularLocation>
</comment>
<keyword evidence="7" id="KW-0406">Ion transport</keyword>
<evidence type="ECO:0000256" key="2">
    <source>
        <dbReference type="ARBA" id="ARBA00008017"/>
    </source>
</evidence>
<dbReference type="InterPro" id="IPR010920">
    <property type="entry name" value="LSM_dom_sf"/>
</dbReference>
<evidence type="ECO:0000313" key="10">
    <source>
        <dbReference type="EMBL" id="QUS41084.1"/>
    </source>
</evidence>
<dbReference type="InterPro" id="IPR045275">
    <property type="entry name" value="MscS_archaea/bacteria_type"/>
</dbReference>
<evidence type="ECO:0000256" key="7">
    <source>
        <dbReference type="RuleBase" id="RU369025"/>
    </source>
</evidence>
<protein>
    <recommendedName>
        <fullName evidence="7">Small-conductance mechanosensitive channel</fullName>
    </recommendedName>
</protein>
<feature type="domain" description="Mechanosensitive ion channel transmembrane helices 2/3" evidence="9">
    <location>
        <begin position="61"/>
        <end position="101"/>
    </location>
</feature>
<comment type="function">
    <text evidence="7">Mechanosensitive channel that participates in the regulation of osmotic pressure changes within the cell, opening in response to stretch forces in the membrane lipid bilayer, without the need for other proteins. Contributes to normal resistance to hypoosmotic shock. Forms an ion channel of 1.0 nanosiemens conductance with a slight preference for anions.</text>
</comment>
<dbReference type="Gene3D" id="2.30.30.60">
    <property type="match status" value="1"/>
</dbReference>
<dbReference type="RefSeq" id="WP_211909682.1">
    <property type="nucleotide sequence ID" value="NZ_CP036498.1"/>
</dbReference>
<dbReference type="InterPro" id="IPR006685">
    <property type="entry name" value="MscS_channel_2nd"/>
</dbReference>
<dbReference type="SUPFAM" id="SSF82861">
    <property type="entry name" value="Mechanosensitive channel protein MscS (YggB), transmembrane region"/>
    <property type="match status" value="1"/>
</dbReference>
<proteinExistence type="inferred from homology"/>
<feature type="transmembrane region" description="Helical" evidence="7">
    <location>
        <begin position="12"/>
        <end position="32"/>
    </location>
</feature>
<evidence type="ECO:0000259" key="8">
    <source>
        <dbReference type="Pfam" id="PF00924"/>
    </source>
</evidence>
<keyword evidence="4 7" id="KW-0812">Transmembrane</keyword>
<evidence type="ECO:0000256" key="3">
    <source>
        <dbReference type="ARBA" id="ARBA00022475"/>
    </source>
</evidence>
<feature type="transmembrane region" description="Helical" evidence="7">
    <location>
        <begin position="53"/>
        <end position="79"/>
    </location>
</feature>
<dbReference type="Gene3D" id="1.10.287.1260">
    <property type="match status" value="1"/>
</dbReference>
<dbReference type="EMBL" id="CP036498">
    <property type="protein sequence ID" value="QUS41084.1"/>
    <property type="molecule type" value="Genomic_DNA"/>
</dbReference>
<dbReference type="Pfam" id="PF00924">
    <property type="entry name" value="MS_channel_2nd"/>
    <property type="match status" value="1"/>
</dbReference>
<dbReference type="Pfam" id="PF21088">
    <property type="entry name" value="MS_channel_1st"/>
    <property type="match status" value="1"/>
</dbReference>
<evidence type="ECO:0000256" key="4">
    <source>
        <dbReference type="ARBA" id="ARBA00022692"/>
    </source>
</evidence>